<comment type="caution">
    <text evidence="3">The sequence shown here is derived from an EMBL/GenBank/DDBJ whole genome shotgun (WGS) entry which is preliminary data.</text>
</comment>
<feature type="transmembrane region" description="Helical" evidence="1">
    <location>
        <begin position="267"/>
        <end position="285"/>
    </location>
</feature>
<reference evidence="3" key="1">
    <citation type="submission" date="2023-03" db="EMBL/GenBank/DDBJ databases">
        <title>Chromosome-scale reference genome and RAD-based genetic map of yellow starthistle (Centaurea solstitialis) reveal putative structural variation and QTLs associated with invader traits.</title>
        <authorList>
            <person name="Reatini B."/>
            <person name="Cang F.A."/>
            <person name="Jiang Q."/>
            <person name="Mckibben M.T.W."/>
            <person name="Barker M.S."/>
            <person name="Rieseberg L.H."/>
            <person name="Dlugosch K.M."/>
        </authorList>
    </citation>
    <scope>NUCLEOTIDE SEQUENCE</scope>
    <source>
        <strain evidence="3">CAN-66</strain>
        <tissue evidence="3">Leaf</tissue>
    </source>
</reference>
<dbReference type="EMBL" id="JARYMX010000005">
    <property type="protein sequence ID" value="KAJ9546758.1"/>
    <property type="molecule type" value="Genomic_DNA"/>
</dbReference>
<dbReference type="Pfam" id="PF13966">
    <property type="entry name" value="zf-RVT"/>
    <property type="match status" value="1"/>
</dbReference>
<protein>
    <recommendedName>
        <fullName evidence="2">Reverse transcriptase zinc-binding domain-containing protein</fullName>
    </recommendedName>
</protein>
<organism evidence="3 4">
    <name type="scientific">Centaurea solstitialis</name>
    <name type="common">yellow star-thistle</name>
    <dbReference type="NCBI Taxonomy" id="347529"/>
    <lineage>
        <taxon>Eukaryota</taxon>
        <taxon>Viridiplantae</taxon>
        <taxon>Streptophyta</taxon>
        <taxon>Embryophyta</taxon>
        <taxon>Tracheophyta</taxon>
        <taxon>Spermatophyta</taxon>
        <taxon>Magnoliopsida</taxon>
        <taxon>eudicotyledons</taxon>
        <taxon>Gunneridae</taxon>
        <taxon>Pentapetalae</taxon>
        <taxon>asterids</taxon>
        <taxon>campanulids</taxon>
        <taxon>Asterales</taxon>
        <taxon>Asteraceae</taxon>
        <taxon>Carduoideae</taxon>
        <taxon>Cardueae</taxon>
        <taxon>Centaureinae</taxon>
        <taxon>Centaurea</taxon>
    </lineage>
</organism>
<dbReference type="PANTHER" id="PTHR33116:SF76">
    <property type="entry name" value="DUF4283 DOMAIN-CONTAINING PROTEIN"/>
    <property type="match status" value="1"/>
</dbReference>
<keyword evidence="4" id="KW-1185">Reference proteome</keyword>
<evidence type="ECO:0000313" key="3">
    <source>
        <dbReference type="EMBL" id="KAJ9546758.1"/>
    </source>
</evidence>
<evidence type="ECO:0000259" key="2">
    <source>
        <dbReference type="Pfam" id="PF13966"/>
    </source>
</evidence>
<name>A0AA38T9L1_9ASTR</name>
<feature type="domain" description="Reverse transcriptase zinc-binding" evidence="2">
    <location>
        <begin position="147"/>
        <end position="229"/>
    </location>
</feature>
<dbReference type="InterPro" id="IPR026960">
    <property type="entry name" value="RVT-Znf"/>
</dbReference>
<dbReference type="PANTHER" id="PTHR33116">
    <property type="entry name" value="REVERSE TRANSCRIPTASE ZINC-BINDING DOMAIN-CONTAINING PROTEIN-RELATED-RELATED"/>
    <property type="match status" value="1"/>
</dbReference>
<keyword evidence="1" id="KW-0472">Membrane</keyword>
<accession>A0AA38T9L1</accession>
<sequence>MRGTAATVTVGLIGPSRIDFMRFSLRRSRKWIIRRFHCWYSPMTSTGGSDSEPMPIISFYILFSQKKRIYFRGPLSSFVTKRDVYMAGLEWNMKVCDIVVDGIWMWPPNIWSKAGHVLQLFQPTLKEGVRDKIQWRSKEGSMVDCVVSNMWKDLYFDHPVVPWYKLIWFSQGIPRHAFFLWLAARERLRTLDRLGAWNISEDKVCVLCNNGVESHSHLFVECCYSREFWRCLEGVSGIYNLIMGLFGAINSWADLVVELSKYNYGRSIWSVVHRLVFAAGVYFLWQERNNRRYGDNHRSVVVLARQVLELIKLKLMGLKVNNNNQTRRAAIIWDLEVKNGCFVAKSDSVDDGW</sequence>
<evidence type="ECO:0000256" key="1">
    <source>
        <dbReference type="SAM" id="Phobius"/>
    </source>
</evidence>
<dbReference type="AlphaFoldDB" id="A0AA38T9L1"/>
<feature type="transmembrane region" description="Helical" evidence="1">
    <location>
        <begin position="238"/>
        <end position="255"/>
    </location>
</feature>
<gene>
    <name evidence="3" type="ORF">OSB04_019301</name>
</gene>
<evidence type="ECO:0000313" key="4">
    <source>
        <dbReference type="Proteomes" id="UP001172457"/>
    </source>
</evidence>
<dbReference type="Proteomes" id="UP001172457">
    <property type="component" value="Chromosome 5"/>
</dbReference>
<keyword evidence="1" id="KW-0812">Transmembrane</keyword>
<keyword evidence="1" id="KW-1133">Transmembrane helix</keyword>
<proteinExistence type="predicted"/>